<reference evidence="1" key="1">
    <citation type="submission" date="2016-10" db="EMBL/GenBank/DDBJ databases">
        <authorList>
            <person name="See-Too W.S."/>
        </authorList>
    </citation>
    <scope>NUCLEOTIDE SEQUENCE</scope>
    <source>
        <strain evidence="1">L10.15</strain>
    </source>
</reference>
<dbReference type="AlphaFoldDB" id="A0A1B1S1L0"/>
<dbReference type="STRING" id="1302659.I858_008800"/>
<evidence type="ECO:0000313" key="2">
    <source>
        <dbReference type="Proteomes" id="UP000053354"/>
    </source>
</evidence>
<name>A0A1B1S1L0_9BACL</name>
<dbReference type="InterPro" id="IPR027417">
    <property type="entry name" value="P-loop_NTPase"/>
</dbReference>
<dbReference type="EMBL" id="CP016540">
    <property type="protein sequence ID" value="ANU27088.1"/>
    <property type="molecule type" value="Genomic_DNA"/>
</dbReference>
<evidence type="ECO:0000313" key="1">
    <source>
        <dbReference type="EMBL" id="ANU27088.1"/>
    </source>
</evidence>
<gene>
    <name evidence="1" type="ORF">I858_008800</name>
</gene>
<keyword evidence="2" id="KW-1185">Reference proteome</keyword>
<dbReference type="KEGG" id="pll:I858_008800"/>
<organism evidence="1 2">
    <name type="scientific">Planococcus versutus</name>
    <dbReference type="NCBI Taxonomy" id="1302659"/>
    <lineage>
        <taxon>Bacteria</taxon>
        <taxon>Bacillati</taxon>
        <taxon>Bacillota</taxon>
        <taxon>Bacilli</taxon>
        <taxon>Bacillales</taxon>
        <taxon>Caryophanaceae</taxon>
        <taxon>Planococcus</taxon>
    </lineage>
</organism>
<dbReference type="SUPFAM" id="SSF52540">
    <property type="entry name" value="P-loop containing nucleoside triphosphate hydrolases"/>
    <property type="match status" value="1"/>
</dbReference>
<accession>A0A1B1S1L0</accession>
<sequence>MITQDKKVFTTSINLKFDIGNKEFVQRYLPTPSHAEFLKGIIGAFLGDGKNNSHIMIGPYGSGKSLAATIVADIFSDNINNQDFNKLINKFKDVDQEIFQKLNAAKQEKAMFIPVVLSGNEGPFSRTIINSIAKAVKKTGYQIDIPGEIEEIYGVLYKWESEFPKTFSLFKKSLKNRSYTLIQWKKELNNNNPKEIEWFIGEYSTLSAGAKFQVDYEANFIDKITHIIAQLKEENIRIFIAYDEFGRFLQSLEMSQVYKTMQDLQDLAEVAGRSENTIQLLLISHKNMSQYMLGHNEEFKAEFQRIEKRFKTYFVESDKATFYRIAQEYTKNMQKDLMLLNLESADSKWILKKYNLFSELNHQETERLIVEGSYPLHPLALFLLPRLSNIFGQNERTLFTFLESEETGGLTNFVIKQKEGMYYPHILFDYFFQISMNEFLGDESFKSLKTFAKITNKMRGTKQNKGQLDLLKMITLWDLSNSTNIVKLNEELLMFGTGQHLEELRLNLEKLVQQKMLRFNRVLGLWELNEGSSVLVDEMLDEERAILKVSNENRLDTLKSLLEKKFYLATDYNDDINITRFMQVNILTTEQLLEKGFMKKIQYDSDGYIYYIIPTDESSFLKAISMIAPVQDNRVIFSLTNRKFKSIKVSIDRLIGLQSIYSNKKLLSEHTRLEEEVSVLMAETQFEIREFLKDFENFNENVSWYYKGLEMAVTHPVQLENKISEIMYELYPSTPEIRNDSINRRNLNGMQTKAIYTVLDNVIKNSQFERLGIEGQGPDYLIYATVFKNNKLDVSNLNHVSYEPYNLLRRALLEYIKNHRKASVKDLEQMFIAPPFGIRKPLIPLLFAGLLRDVWEQLTFYRNGMYVTAIDAEKLYGIFKEPAEYEFVFNDYSSEFLQFVSGVEKVFYEYESEYVRDQTIVIRASSGLLNWLRQLPRHSQTTEKMPANLLEFKTMARRIEVNPINSLELLQTKFESSLSLAEMKSELEGHFETFKEEVTNNLYETFQVSSLDALKDRLMTYSADLVKRNRLLKSINTIADNFIEQFALNYTGVELGNWSDTTFDLFVRQMQNDYRDMEMSSETKDTILLGYNDSQKSIKKIELSNKAITVYENVNRIINNAGRSVPREEIEYLVFKLLDEYIE</sequence>
<dbReference type="OrthoDB" id="856045at2"/>
<dbReference type="Proteomes" id="UP000053354">
    <property type="component" value="Chromosome"/>
</dbReference>
<proteinExistence type="predicted"/>
<dbReference type="RefSeq" id="WP_049693705.1">
    <property type="nucleotide sequence ID" value="NZ_CP016540.2"/>
</dbReference>
<protein>
    <submittedName>
        <fullName evidence="1">Uncharacterized protein</fullName>
    </submittedName>
</protein>